<dbReference type="Pfam" id="PF01797">
    <property type="entry name" value="Y1_Tnp"/>
    <property type="match status" value="1"/>
</dbReference>
<name>A0A1M5B6W6_9BACL</name>
<evidence type="ECO:0000313" key="2">
    <source>
        <dbReference type="EMBL" id="SHF38195.1"/>
    </source>
</evidence>
<evidence type="ECO:0000313" key="3">
    <source>
        <dbReference type="Proteomes" id="UP000184476"/>
    </source>
</evidence>
<evidence type="ECO:0000259" key="1">
    <source>
        <dbReference type="Pfam" id="PF01797"/>
    </source>
</evidence>
<dbReference type="EMBL" id="FQVL01000019">
    <property type="protein sequence ID" value="SHF38195.1"/>
    <property type="molecule type" value="Genomic_DNA"/>
</dbReference>
<dbReference type="GO" id="GO:0006313">
    <property type="term" value="P:DNA transposition"/>
    <property type="evidence" value="ECO:0007669"/>
    <property type="project" value="InterPro"/>
</dbReference>
<sequence>MNLVNKEKAKQMFIDIGSKYHITLIEWNHDQDHVHVLSKAHPKTEPSKFINYYKIYSSRIINKNFLTSKSNCGRSPSGLEVFVF</sequence>
<dbReference type="AlphaFoldDB" id="A0A1M5B6W6"/>
<dbReference type="GO" id="GO:0003677">
    <property type="term" value="F:DNA binding"/>
    <property type="evidence" value="ECO:0007669"/>
    <property type="project" value="InterPro"/>
</dbReference>
<protein>
    <submittedName>
        <fullName evidence="2">Transposase IS200 like</fullName>
    </submittedName>
</protein>
<dbReference type="InterPro" id="IPR036515">
    <property type="entry name" value="Transposase_17_sf"/>
</dbReference>
<gene>
    <name evidence="2" type="ORF">SAMN05444392_1193</name>
</gene>
<reference evidence="2 3" key="1">
    <citation type="submission" date="2016-11" db="EMBL/GenBank/DDBJ databases">
        <authorList>
            <person name="Jaros S."/>
            <person name="Januszkiewicz K."/>
            <person name="Wedrychowicz H."/>
        </authorList>
    </citation>
    <scope>NUCLEOTIDE SEQUENCE [LARGE SCALE GENOMIC DNA]</scope>
    <source>
        <strain evidence="2 3">DSM 44666</strain>
    </source>
</reference>
<keyword evidence="3" id="KW-1185">Reference proteome</keyword>
<proteinExistence type="predicted"/>
<feature type="domain" description="Transposase IS200-like" evidence="1">
    <location>
        <begin position="6"/>
        <end position="71"/>
    </location>
</feature>
<accession>A0A1M5B6W6</accession>
<dbReference type="InterPro" id="IPR002686">
    <property type="entry name" value="Transposase_17"/>
</dbReference>
<dbReference type="GO" id="GO:0004803">
    <property type="term" value="F:transposase activity"/>
    <property type="evidence" value="ECO:0007669"/>
    <property type="project" value="InterPro"/>
</dbReference>
<dbReference type="Gene3D" id="3.30.70.1290">
    <property type="entry name" value="Transposase IS200-like"/>
    <property type="match status" value="1"/>
</dbReference>
<dbReference type="Proteomes" id="UP000184476">
    <property type="component" value="Unassembled WGS sequence"/>
</dbReference>
<organism evidence="2 3">
    <name type="scientific">Seinonella peptonophila</name>
    <dbReference type="NCBI Taxonomy" id="112248"/>
    <lineage>
        <taxon>Bacteria</taxon>
        <taxon>Bacillati</taxon>
        <taxon>Bacillota</taxon>
        <taxon>Bacilli</taxon>
        <taxon>Bacillales</taxon>
        <taxon>Thermoactinomycetaceae</taxon>
        <taxon>Seinonella</taxon>
    </lineage>
</organism>
<dbReference type="SUPFAM" id="SSF143422">
    <property type="entry name" value="Transposase IS200-like"/>
    <property type="match status" value="1"/>
</dbReference>